<dbReference type="VEuPathDB" id="TriTrypDB:BSAL_64655"/>
<evidence type="ECO:0000256" key="9">
    <source>
        <dbReference type="ARBA" id="ARBA00023065"/>
    </source>
</evidence>
<dbReference type="PANTHER" id="PTHR11537:SF254">
    <property type="entry name" value="POTASSIUM VOLTAGE-GATED CHANNEL PROTEIN SHAB"/>
    <property type="match status" value="1"/>
</dbReference>
<feature type="transmembrane region" description="Helical" evidence="13">
    <location>
        <begin position="79"/>
        <end position="100"/>
    </location>
</feature>
<keyword evidence="11" id="KW-0407">Ion channel</keyword>
<evidence type="ECO:0000256" key="1">
    <source>
        <dbReference type="ARBA" id="ARBA00004141"/>
    </source>
</evidence>
<dbReference type="GO" id="GO:0001508">
    <property type="term" value="P:action potential"/>
    <property type="evidence" value="ECO:0007669"/>
    <property type="project" value="TreeGrafter"/>
</dbReference>
<evidence type="ECO:0000256" key="7">
    <source>
        <dbReference type="ARBA" id="ARBA00022958"/>
    </source>
</evidence>
<evidence type="ECO:0000313" key="16">
    <source>
        <dbReference type="Proteomes" id="UP000051952"/>
    </source>
</evidence>
<evidence type="ECO:0000256" key="2">
    <source>
        <dbReference type="ARBA" id="ARBA00022448"/>
    </source>
</evidence>
<dbReference type="SUPFAM" id="SSF81324">
    <property type="entry name" value="Voltage-gated potassium channels"/>
    <property type="match status" value="1"/>
</dbReference>
<evidence type="ECO:0000256" key="5">
    <source>
        <dbReference type="ARBA" id="ARBA00022826"/>
    </source>
</evidence>
<evidence type="ECO:0000256" key="6">
    <source>
        <dbReference type="ARBA" id="ARBA00022882"/>
    </source>
</evidence>
<evidence type="ECO:0000256" key="4">
    <source>
        <dbReference type="ARBA" id="ARBA00022692"/>
    </source>
</evidence>
<keyword evidence="6" id="KW-0851">Voltage-gated channel</keyword>
<keyword evidence="16" id="KW-1185">Reference proteome</keyword>
<dbReference type="InterPro" id="IPR028325">
    <property type="entry name" value="VG_K_chnl"/>
</dbReference>
<dbReference type="EMBL" id="CYKH01000313">
    <property type="protein sequence ID" value="CUF38773.1"/>
    <property type="molecule type" value="Genomic_DNA"/>
</dbReference>
<feature type="transmembrane region" description="Helical" evidence="13">
    <location>
        <begin position="112"/>
        <end position="133"/>
    </location>
</feature>
<keyword evidence="4 13" id="KW-0812">Transmembrane</keyword>
<evidence type="ECO:0000256" key="13">
    <source>
        <dbReference type="SAM" id="Phobius"/>
    </source>
</evidence>
<keyword evidence="8 13" id="KW-1133">Transmembrane helix</keyword>
<feature type="transmembrane region" description="Helical" evidence="13">
    <location>
        <begin position="290"/>
        <end position="314"/>
    </location>
</feature>
<protein>
    <submittedName>
        <fullName evidence="15">Ion transporter, putative</fullName>
    </submittedName>
</protein>
<keyword evidence="2" id="KW-0813">Transport</keyword>
<keyword evidence="7" id="KW-0630">Potassium</keyword>
<keyword evidence="5" id="KW-0631">Potassium channel</keyword>
<evidence type="ECO:0000256" key="8">
    <source>
        <dbReference type="ARBA" id="ARBA00022989"/>
    </source>
</evidence>
<evidence type="ECO:0000256" key="3">
    <source>
        <dbReference type="ARBA" id="ARBA00022538"/>
    </source>
</evidence>
<keyword evidence="9" id="KW-0406">Ion transport</keyword>
<dbReference type="OrthoDB" id="415460at2759"/>
<feature type="region of interest" description="Disordered" evidence="12">
    <location>
        <begin position="524"/>
        <end position="557"/>
    </location>
</feature>
<evidence type="ECO:0000256" key="11">
    <source>
        <dbReference type="ARBA" id="ARBA00023303"/>
    </source>
</evidence>
<dbReference type="GO" id="GO:0008076">
    <property type="term" value="C:voltage-gated potassium channel complex"/>
    <property type="evidence" value="ECO:0007669"/>
    <property type="project" value="InterPro"/>
</dbReference>
<evidence type="ECO:0000259" key="14">
    <source>
        <dbReference type="Pfam" id="PF00520"/>
    </source>
</evidence>
<dbReference type="PRINTS" id="PR00169">
    <property type="entry name" value="KCHANNEL"/>
</dbReference>
<dbReference type="Pfam" id="PF00520">
    <property type="entry name" value="Ion_trans"/>
    <property type="match status" value="1"/>
</dbReference>
<dbReference type="PANTHER" id="PTHR11537">
    <property type="entry name" value="VOLTAGE-GATED POTASSIUM CHANNEL"/>
    <property type="match status" value="1"/>
</dbReference>
<dbReference type="Proteomes" id="UP000051952">
    <property type="component" value="Unassembled WGS sequence"/>
</dbReference>
<keyword evidence="3" id="KW-0633">Potassium transport</keyword>
<feature type="transmembrane region" description="Helical" evidence="13">
    <location>
        <begin position="47"/>
        <end position="67"/>
    </location>
</feature>
<feature type="compositionally biased region" description="Low complexity" evidence="12">
    <location>
        <begin position="534"/>
        <end position="550"/>
    </location>
</feature>
<dbReference type="GO" id="GO:0005249">
    <property type="term" value="F:voltage-gated potassium channel activity"/>
    <property type="evidence" value="ECO:0007669"/>
    <property type="project" value="InterPro"/>
</dbReference>
<accession>A0A0S4IM58</accession>
<proteinExistence type="predicted"/>
<evidence type="ECO:0000313" key="15">
    <source>
        <dbReference type="EMBL" id="CUF38773.1"/>
    </source>
</evidence>
<dbReference type="InterPro" id="IPR027359">
    <property type="entry name" value="Volt_channel_dom_sf"/>
</dbReference>
<comment type="subcellular location">
    <subcellularLocation>
        <location evidence="1">Membrane</location>
        <topology evidence="1">Multi-pass membrane protein</topology>
    </subcellularLocation>
</comment>
<dbReference type="InterPro" id="IPR005821">
    <property type="entry name" value="Ion_trans_dom"/>
</dbReference>
<sequence length="843" mass="94269">MRQVLQKQVVFKKDHTNREIYQYIVDPDAEQLYLAVKPWYVIAHNAYLALNVVATFLSCFSLIVLTYPEYIDSSNYTQALNKFNVMEIMSVVFFTIDYCLRISATNKTILDFVVFDLMNVLDIFTTVPFYLQLIVANSGADPGDLFRVFFVIRMSRVIRLSRYHKGMNIIMESVRLSIPMLMLFWTIALILMLFWTIALIAIAIISSAIFFVENTRYDNASGLWFRRCPYTLRWFDANYTEIPNPSAQNCSAGEEISPIQSISDGMYWAAVIVSLNGFGDLMPTSVLGKVVAAITSCVAIILFVAPATIMTANYRQLKAEEERKEVTTQLSQLATAAMKAQEVLRKELERSYRTHKQEVEAEKFTKAGGKGAVDGEGNPLGGAGDPIAAIPTVNRTASALKKKRSKKSIFGSVGSASLNTAEGMSAQGSGDFGGAFELEDDDDPFGRARGHTAAVKAKKLRALQAVLPQSELSGKLRLEPGNEYLPICAFTFQGETKIIYEVKARSLYVYEPLLKLKVRDVVVQPDSDDDEPSKTPSSKTPTPKQPQAPKVVSPPETKREVVYTDDFNVRTAERILTCYIVLDSEEARTAARQALIANDIIDADAPEGDSLVLADRSGPINIQHDYQHIYPDLSSIVYLDELTNATATNTDDIGIRFVVVMPHLVGIEDAMRLLTNTRLAVSVGIRRKQFSYHFPLSMNCIMASRLIRELVPICYKRKEDGHQIAYVHQYDVQMLLEGFCDQFIPTPSPEVLTTAPYVVDQQVFLALKACCPSIRLDYVPLEAANSCYRSGHLNAQGGTEQFLMEIDLTLLSTLDELGYGTRIKLHVPMCEEIRYDAYLTMRP</sequence>
<dbReference type="Gene3D" id="1.20.120.350">
    <property type="entry name" value="Voltage-gated potassium channels. Chain C"/>
    <property type="match status" value="1"/>
</dbReference>
<keyword evidence="10 13" id="KW-0472">Membrane</keyword>
<organism evidence="15 16">
    <name type="scientific">Bodo saltans</name>
    <name type="common">Flagellated protozoan</name>
    <dbReference type="NCBI Taxonomy" id="75058"/>
    <lineage>
        <taxon>Eukaryota</taxon>
        <taxon>Discoba</taxon>
        <taxon>Euglenozoa</taxon>
        <taxon>Kinetoplastea</taxon>
        <taxon>Metakinetoplastina</taxon>
        <taxon>Eubodonida</taxon>
        <taxon>Bodonidae</taxon>
        <taxon>Bodo</taxon>
    </lineage>
</organism>
<evidence type="ECO:0000256" key="10">
    <source>
        <dbReference type="ARBA" id="ARBA00023136"/>
    </source>
</evidence>
<dbReference type="AlphaFoldDB" id="A0A0S4IM58"/>
<dbReference type="Gene3D" id="1.10.287.70">
    <property type="match status" value="1"/>
</dbReference>
<evidence type="ECO:0000256" key="12">
    <source>
        <dbReference type="SAM" id="MobiDB-lite"/>
    </source>
</evidence>
<feature type="transmembrane region" description="Helical" evidence="13">
    <location>
        <begin position="182"/>
        <end position="212"/>
    </location>
</feature>
<feature type="domain" description="Ion transport" evidence="14">
    <location>
        <begin position="51"/>
        <end position="321"/>
    </location>
</feature>
<name>A0A0S4IM58_BODSA</name>
<reference evidence="16" key="1">
    <citation type="submission" date="2015-09" db="EMBL/GenBank/DDBJ databases">
        <authorList>
            <consortium name="Pathogen Informatics"/>
        </authorList>
    </citation>
    <scope>NUCLEOTIDE SEQUENCE [LARGE SCALE GENOMIC DNA]</scope>
    <source>
        <strain evidence="16">Lake Konstanz</strain>
    </source>
</reference>
<gene>
    <name evidence="15" type="ORF">BSAL_62050</name>
</gene>